<evidence type="ECO:0000259" key="5">
    <source>
        <dbReference type="Pfam" id="PF04357"/>
    </source>
</evidence>
<comment type="subcellular location">
    <subcellularLocation>
        <location evidence="1">Membrane</location>
        <topology evidence="1">Single-pass membrane protein</topology>
    </subcellularLocation>
</comment>
<organism evidence="6 7">
    <name type="scientific">Arenimonas terrae</name>
    <dbReference type="NCBI Taxonomy" id="2546226"/>
    <lineage>
        <taxon>Bacteria</taxon>
        <taxon>Pseudomonadati</taxon>
        <taxon>Pseudomonadota</taxon>
        <taxon>Gammaproteobacteria</taxon>
        <taxon>Lysobacterales</taxon>
        <taxon>Lysobacteraceae</taxon>
        <taxon>Arenimonas</taxon>
    </lineage>
</organism>
<sequence length="1254" mass="132942">MSAPAAKPPRSFARRWSRRLGLGSGLLALATLALLLWLLQTTAGRDTLLGRVLGLLPPDSLSWQRAEGTVSGPLELFGVRYSHDGVTFTAERVLLDPDVLPVLGRRLQLDRLEVDGAVLVLPPSVDEPFALPTWPEVLPRLPMPLRIRSERLDVDGLRIERDDTTLIDIATIEASALRLVGDGFEADALALDSNRGRLTLKGEYRPDRNFRTDLAATWAVAATDTAPAANLQLSAKGDLDEMRLDLAGRAPQPLSLSLDLRESAAVPVWTFASHSEGFDPALFGAAPGEILAWQLDANGRGGEAQLQGEVIRGDWRIGIESSRLVLASQMLRAEPLKLVLPQGPLQLEGKLLVDGDHAAFDTVLRSPGLRLEPATTEPGASAVTARGELHAAGTFDHWSLAGDATLARAGEEAQVQLEGIGDGEQLALRTLRADTPTGSLDGRGTVRWAPALAFELEAALAGFDPGYFLPDYPGALSGDLVADATQRDDGQWTGKARVENLSGELRDRAVSGRLLADWNGDRGSGEADLRIGGSVLGVRGGFGAVYDLQAQFAPLDLSDLVAGASGLLDGNLQLRGPADALDYAAELQGAGLVWNGQRADRLRLSGTLPARGDSGAFEVSGEGLQLAGLALDRLDARGTGSLAAMQLQGAASGELGELSLAGNVARSGAEWRGRIEQLRLAAKQAPVLTLENGAGFRYGPNVLQLDRSCLVAEAMSGRLCLAAQGDSATIEGESVPLALAQPWLTPDQDLVLQVDGTLDLRADLRRGRDGAWRGEGQLTSAEGALRLDEDLERDVFGYTNLVVQLQLDGDAVDGELSAALADNGSVRARLRTGLADTATMDGELQLDVRDLTWLELFSEDLAGPTGRLQGRLLIAGTRAEPAFSGQARLQQFAAELPALGLKLREGEADLAGTADGAVRVDGRVASGDGVLRLDGSLNFRDDTAPLQLVLVGEKVTLASTPELYVIANPDLTLRWLGGGLEVRGTLDVPEARVDLEALDSDVTISPDVVVVDPLDGPRERATPLDLDFAVTLGENVKLKGFGLDGAMTGRLALREAPGRRAVATGTLQVTGKYRAYGQALTIERARLGFADSPYDNPTLDIRAEREFDEVTVGVQVRGTARRPETTVVSSPAMETSEALSWLVFGRPLSTTTSNESEQLSATALALGAGGNLVAQQLGAQLGLDEAGVTDSRNLGGATFTIGKYVSPRLFLSYGVSLIGSGQVVTLKYLLTRGFDISIEQGNESAASLNWRRER</sequence>
<evidence type="ECO:0000313" key="7">
    <source>
        <dbReference type="Proteomes" id="UP000305760"/>
    </source>
</evidence>
<proteinExistence type="predicted"/>
<dbReference type="PANTHER" id="PTHR36985:SF1">
    <property type="entry name" value="TRANSLOCATION AND ASSEMBLY MODULE SUBUNIT TAMB"/>
    <property type="match status" value="1"/>
</dbReference>
<feature type="domain" description="Translocation and assembly module TamB C-terminal" evidence="5">
    <location>
        <begin position="926"/>
        <end position="1253"/>
    </location>
</feature>
<dbReference type="Pfam" id="PF04357">
    <property type="entry name" value="TamB"/>
    <property type="match status" value="1"/>
</dbReference>
<evidence type="ECO:0000313" key="6">
    <source>
        <dbReference type="EMBL" id="TNJ32722.1"/>
    </source>
</evidence>
<dbReference type="RefSeq" id="WP_139450333.1">
    <property type="nucleotide sequence ID" value="NZ_SMDR01000005.1"/>
</dbReference>
<dbReference type="GO" id="GO:0009306">
    <property type="term" value="P:protein secretion"/>
    <property type="evidence" value="ECO:0007669"/>
    <property type="project" value="InterPro"/>
</dbReference>
<evidence type="ECO:0000256" key="3">
    <source>
        <dbReference type="ARBA" id="ARBA00022989"/>
    </source>
</evidence>
<accession>A0A5C4RNM9</accession>
<dbReference type="OrthoDB" id="5555605at2"/>
<dbReference type="GO" id="GO:0097347">
    <property type="term" value="C:TAM protein secretion complex"/>
    <property type="evidence" value="ECO:0007669"/>
    <property type="project" value="TreeGrafter"/>
</dbReference>
<dbReference type="EMBL" id="SMDR01000005">
    <property type="protein sequence ID" value="TNJ32722.1"/>
    <property type="molecule type" value="Genomic_DNA"/>
</dbReference>
<gene>
    <name evidence="6" type="ORF">E1B00_15110</name>
</gene>
<comment type="caution">
    <text evidence="6">The sequence shown here is derived from an EMBL/GenBank/DDBJ whole genome shotgun (WGS) entry which is preliminary data.</text>
</comment>
<keyword evidence="4" id="KW-0472">Membrane</keyword>
<reference evidence="6 7" key="1">
    <citation type="submission" date="2019-03" db="EMBL/GenBank/DDBJ databases">
        <title>Arenimonas daejeonensis sp. nov., isolated from compost.</title>
        <authorList>
            <person name="Jeon C.O."/>
        </authorList>
    </citation>
    <scope>NUCLEOTIDE SEQUENCE [LARGE SCALE GENOMIC DNA]</scope>
    <source>
        <strain evidence="6 7">R29</strain>
    </source>
</reference>
<protein>
    <submittedName>
        <fullName evidence="6">Translocation/assembly module TamB</fullName>
    </submittedName>
</protein>
<keyword evidence="3" id="KW-1133">Transmembrane helix</keyword>
<dbReference type="GO" id="GO:0005886">
    <property type="term" value="C:plasma membrane"/>
    <property type="evidence" value="ECO:0007669"/>
    <property type="project" value="InterPro"/>
</dbReference>
<evidence type="ECO:0000256" key="2">
    <source>
        <dbReference type="ARBA" id="ARBA00022692"/>
    </source>
</evidence>
<dbReference type="PANTHER" id="PTHR36985">
    <property type="entry name" value="TRANSLOCATION AND ASSEMBLY MODULE SUBUNIT TAMB"/>
    <property type="match status" value="1"/>
</dbReference>
<keyword evidence="7" id="KW-1185">Reference proteome</keyword>
<name>A0A5C4RNM9_9GAMM</name>
<dbReference type="InterPro" id="IPR007452">
    <property type="entry name" value="TamB_C"/>
</dbReference>
<keyword evidence="2" id="KW-0812">Transmembrane</keyword>
<evidence type="ECO:0000256" key="4">
    <source>
        <dbReference type="ARBA" id="ARBA00023136"/>
    </source>
</evidence>
<dbReference type="Proteomes" id="UP000305760">
    <property type="component" value="Unassembled WGS sequence"/>
</dbReference>
<dbReference type="AlphaFoldDB" id="A0A5C4RNM9"/>
<evidence type="ECO:0000256" key="1">
    <source>
        <dbReference type="ARBA" id="ARBA00004167"/>
    </source>
</evidence>